<sequence length="395" mass="42879">MAQTSGSPDKAAGVPVRRRSLLASAALAAGPSFPVAACTHGPVDSGPERHALPRPGTVSRLVAVPERSRDVDWLRSALHVAVEIEFSTIPPYLCGWWSIENRKCDAARLIRRIISDEMYHLGIVCNLLVGVGGRPRILESAPVYPGPLPGGVHPGVNVYLSGLTTALVRDVMMAIEAPAAPLTDSSHDPLSIGRFYDELLKAFRTVAPELSADRQLRERIGDDTLRPVKTLADVERSIEIIQDQGEGTSASPADGLGDGHLAHYYAFAEIYHGRRLLEVGGRWQFTGAPVPFPDTRPMSMVPAGGWDRPPAGARQLLDDFDHTYTGVLEALDTAWAEGDPRSLRTAVRRMRRLETPAVGLMEMPVPGTKETYGPQFRPRGRPTRLHPSGASRPVL</sequence>
<protein>
    <submittedName>
        <fullName evidence="3">Ferritin-like protein</fullName>
    </submittedName>
</protein>
<dbReference type="InterPro" id="IPR012347">
    <property type="entry name" value="Ferritin-like"/>
</dbReference>
<dbReference type="PANTHER" id="PTHR34400:SF4">
    <property type="entry name" value="MEMBRANE PROTEIN"/>
    <property type="match status" value="1"/>
</dbReference>
<feature type="region of interest" description="Disordered" evidence="1">
    <location>
        <begin position="363"/>
        <end position="395"/>
    </location>
</feature>
<evidence type="ECO:0000256" key="1">
    <source>
        <dbReference type="SAM" id="MobiDB-lite"/>
    </source>
</evidence>
<name>A0ABP9JU74_9ACTN</name>
<dbReference type="EMBL" id="BAABKC010000007">
    <property type="protein sequence ID" value="GAA5043288.1"/>
    <property type="molecule type" value="Genomic_DNA"/>
</dbReference>
<feature type="domain" description="Iminophenyl-pyruvate dimer synthase" evidence="2">
    <location>
        <begin position="78"/>
        <end position="272"/>
    </location>
</feature>
<dbReference type="Pfam" id="PF12902">
    <property type="entry name" value="Ferritin-like"/>
    <property type="match status" value="1"/>
</dbReference>
<proteinExistence type="predicted"/>
<gene>
    <name evidence="3" type="ORF">GCM10023336_04730</name>
</gene>
<dbReference type="PANTHER" id="PTHR34400">
    <property type="match status" value="1"/>
</dbReference>
<evidence type="ECO:0000313" key="3">
    <source>
        <dbReference type="EMBL" id="GAA5043288.1"/>
    </source>
</evidence>
<reference evidence="4" key="1">
    <citation type="journal article" date="2019" name="Int. J. Syst. Evol. Microbiol.">
        <title>The Global Catalogue of Microorganisms (GCM) 10K type strain sequencing project: providing services to taxonomists for standard genome sequencing and annotation.</title>
        <authorList>
            <consortium name="The Broad Institute Genomics Platform"/>
            <consortium name="The Broad Institute Genome Sequencing Center for Infectious Disease"/>
            <person name="Wu L."/>
            <person name="Ma J."/>
        </authorList>
    </citation>
    <scope>NUCLEOTIDE SEQUENCE [LARGE SCALE GENOMIC DNA]</scope>
    <source>
        <strain evidence="4">JCM 18410</strain>
    </source>
</reference>
<evidence type="ECO:0000313" key="4">
    <source>
        <dbReference type="Proteomes" id="UP001500124"/>
    </source>
</evidence>
<dbReference type="InterPro" id="IPR026820">
    <property type="entry name" value="VioB/RebD_dom"/>
</dbReference>
<dbReference type="Proteomes" id="UP001500124">
    <property type="component" value="Unassembled WGS sequence"/>
</dbReference>
<accession>A0ABP9JU74</accession>
<evidence type="ECO:0000259" key="2">
    <source>
        <dbReference type="Pfam" id="PF12902"/>
    </source>
</evidence>
<comment type="caution">
    <text evidence="3">The sequence shown here is derived from an EMBL/GenBank/DDBJ whole genome shotgun (WGS) entry which is preliminary data.</text>
</comment>
<dbReference type="Gene3D" id="1.20.1260.10">
    <property type="match status" value="1"/>
</dbReference>
<organism evidence="3 4">
    <name type="scientific">Streptomyces similanensis</name>
    <dbReference type="NCBI Taxonomy" id="1274988"/>
    <lineage>
        <taxon>Bacteria</taxon>
        <taxon>Bacillati</taxon>
        <taxon>Actinomycetota</taxon>
        <taxon>Actinomycetes</taxon>
        <taxon>Kitasatosporales</taxon>
        <taxon>Streptomycetaceae</taxon>
        <taxon>Streptomyces</taxon>
    </lineage>
</organism>
<keyword evidence="4" id="KW-1185">Reference proteome</keyword>